<reference evidence="4" key="1">
    <citation type="submission" date="2016-06" db="UniProtKB">
        <authorList>
            <consortium name="WormBaseParasite"/>
        </authorList>
    </citation>
    <scope>IDENTIFICATION</scope>
</reference>
<reference evidence="2 3" key="2">
    <citation type="submission" date="2018-11" db="EMBL/GenBank/DDBJ databases">
        <authorList>
            <consortium name="Pathogen Informatics"/>
        </authorList>
    </citation>
    <scope>NUCLEOTIDE SEQUENCE [LARGE SCALE GENOMIC DNA]</scope>
    <source>
        <strain evidence="2">Dakar</strain>
        <strain evidence="3">Dakar, Senegal</strain>
    </source>
</reference>
<gene>
    <name evidence="2" type="ORF">SCUD_LOCUS14475</name>
</gene>
<sequence length="97" mass="11009">MSVDRIPSATAYCVREQTSFQAKKKLGKDVGSGYDIHYGNHQTVSRGKPQLGMVKRNRKKKVEEHTTSGIGSKHKKNFPGQGWMENADGWHMLLHER</sequence>
<dbReference type="WBParaSite" id="SCUD_0001447801-mRNA-1">
    <property type="protein sequence ID" value="SCUD_0001447801-mRNA-1"/>
    <property type="gene ID" value="SCUD_0001447801"/>
</dbReference>
<protein>
    <submittedName>
        <fullName evidence="4">Transposase</fullName>
    </submittedName>
</protein>
<name>A0A183KHH4_9TREM</name>
<organism evidence="4">
    <name type="scientific">Schistosoma curassoni</name>
    <dbReference type="NCBI Taxonomy" id="6186"/>
    <lineage>
        <taxon>Eukaryota</taxon>
        <taxon>Metazoa</taxon>
        <taxon>Spiralia</taxon>
        <taxon>Lophotrochozoa</taxon>
        <taxon>Platyhelminthes</taxon>
        <taxon>Trematoda</taxon>
        <taxon>Digenea</taxon>
        <taxon>Strigeidida</taxon>
        <taxon>Schistosomatoidea</taxon>
        <taxon>Schistosomatidae</taxon>
        <taxon>Schistosoma</taxon>
    </lineage>
</organism>
<keyword evidence="3" id="KW-1185">Reference proteome</keyword>
<evidence type="ECO:0000313" key="2">
    <source>
        <dbReference type="EMBL" id="VDP56544.1"/>
    </source>
</evidence>
<proteinExistence type="predicted"/>
<feature type="region of interest" description="Disordered" evidence="1">
    <location>
        <begin position="55"/>
        <end position="83"/>
    </location>
</feature>
<dbReference type="AlphaFoldDB" id="A0A183KHH4"/>
<accession>A0A183KHH4</accession>
<evidence type="ECO:0000313" key="4">
    <source>
        <dbReference type="WBParaSite" id="SCUD_0001447801-mRNA-1"/>
    </source>
</evidence>
<evidence type="ECO:0000256" key="1">
    <source>
        <dbReference type="SAM" id="MobiDB-lite"/>
    </source>
</evidence>
<dbReference type="EMBL" id="UZAK01036750">
    <property type="protein sequence ID" value="VDP56544.1"/>
    <property type="molecule type" value="Genomic_DNA"/>
</dbReference>
<evidence type="ECO:0000313" key="3">
    <source>
        <dbReference type="Proteomes" id="UP000279833"/>
    </source>
</evidence>
<dbReference type="Proteomes" id="UP000279833">
    <property type="component" value="Unassembled WGS sequence"/>
</dbReference>